<evidence type="ECO:0000313" key="2">
    <source>
        <dbReference type="Proteomes" id="UP000665020"/>
    </source>
</evidence>
<keyword evidence="2" id="KW-1185">Reference proteome</keyword>
<proteinExistence type="predicted"/>
<dbReference type="Proteomes" id="UP000665020">
    <property type="component" value="Chromosome"/>
</dbReference>
<dbReference type="AlphaFoldDB" id="A0A8A7KF71"/>
<gene>
    <name evidence="1" type="ORF">GM661_00340</name>
</gene>
<organism evidence="1 2">
    <name type="scientific">Iocasia fonsfrigidae</name>
    <dbReference type="NCBI Taxonomy" id="2682810"/>
    <lineage>
        <taxon>Bacteria</taxon>
        <taxon>Bacillati</taxon>
        <taxon>Bacillota</taxon>
        <taxon>Clostridia</taxon>
        <taxon>Halanaerobiales</taxon>
        <taxon>Halanaerobiaceae</taxon>
        <taxon>Iocasia</taxon>
    </lineage>
</organism>
<name>A0A8A7KF71_9FIRM</name>
<dbReference type="KEGG" id="ifn:GM661_00340"/>
<sequence length="97" mass="10891">MRKIEIDGKHYEQIIITKAKADPEARLVTADDRKEVLAIISDNEIVEKDGYEVKLVAGTKSAELDGQGPARQYYGDSDHGKYSNKSLKKLVDVTFHQ</sequence>
<protein>
    <submittedName>
        <fullName evidence="1">Uncharacterized protein</fullName>
    </submittedName>
</protein>
<dbReference type="RefSeq" id="WP_230868239.1">
    <property type="nucleotide sequence ID" value="NZ_CP046640.1"/>
</dbReference>
<reference evidence="1" key="1">
    <citation type="submission" date="2019-12" db="EMBL/GenBank/DDBJ databases">
        <authorList>
            <person name="zhang j."/>
            <person name="sun C.M."/>
        </authorList>
    </citation>
    <scope>NUCLEOTIDE SEQUENCE</scope>
    <source>
        <strain evidence="1">NS-1</strain>
    </source>
</reference>
<evidence type="ECO:0000313" key="1">
    <source>
        <dbReference type="EMBL" id="QTL96522.1"/>
    </source>
</evidence>
<dbReference type="EMBL" id="CP046640">
    <property type="protein sequence ID" value="QTL96522.1"/>
    <property type="molecule type" value="Genomic_DNA"/>
</dbReference>
<accession>A0A8A7KF71</accession>